<evidence type="ECO:0000313" key="1">
    <source>
        <dbReference type="EMBL" id="MDM5147828.1"/>
    </source>
</evidence>
<name>A0ABT7QMS0_9GAMM</name>
<organism evidence="1 2">
    <name type="scientific">Candidatus Doriopsillibacter californiensis</name>
    <dbReference type="NCBI Taxonomy" id="2970740"/>
    <lineage>
        <taxon>Bacteria</taxon>
        <taxon>Pseudomonadati</taxon>
        <taxon>Pseudomonadota</taxon>
        <taxon>Gammaproteobacteria</taxon>
        <taxon>Candidatus Tethybacterales</taxon>
        <taxon>Candidatus Persebacteraceae</taxon>
        <taxon>Candidatus Doriopsillibacter</taxon>
    </lineage>
</organism>
<dbReference type="Proteomes" id="UP001168167">
    <property type="component" value="Unassembled WGS sequence"/>
</dbReference>
<dbReference type="Pfam" id="PF06252">
    <property type="entry name" value="GemA"/>
    <property type="match status" value="1"/>
</dbReference>
<accession>A0ABT7QMS0</accession>
<keyword evidence="2" id="KW-1185">Reference proteome</keyword>
<protein>
    <submittedName>
        <fullName evidence="1">Regulatory protein GemA</fullName>
    </submittedName>
</protein>
<reference evidence="1" key="1">
    <citation type="submission" date="2022-08" db="EMBL/GenBank/DDBJ databases">
        <authorList>
            <person name="Dzunkova M."/>
            <person name="La Clair J."/>
            <person name="Tyml T."/>
            <person name="Doud D."/>
            <person name="Schulz F."/>
            <person name="Piquer S."/>
            <person name="Porcel Sanchis D."/>
            <person name="Osborn A."/>
            <person name="Robinson D."/>
            <person name="Louie K.B."/>
            <person name="Bowen B.P."/>
            <person name="Bowers R."/>
            <person name="Lee J."/>
            <person name="Arnau Llombart V."/>
            <person name="Diaz Villanueva W."/>
            <person name="Gosliner T."/>
            <person name="Northen T."/>
            <person name="Cheng J.-F."/>
            <person name="Burkart M.D."/>
            <person name="Woyke T."/>
        </authorList>
    </citation>
    <scope>NUCLEOTIDE SEQUENCE</scope>
    <source>
        <strain evidence="1">Df01</strain>
    </source>
</reference>
<gene>
    <name evidence="1" type="ORF">NQX30_05535</name>
</gene>
<comment type="caution">
    <text evidence="1">The sequence shown here is derived from an EMBL/GenBank/DDBJ whole genome shotgun (WGS) entry which is preliminary data.</text>
</comment>
<sequence>MNNTRNYWIKLAHVHPRRLGWNDDTRRGIMQQRYGVESTAKLPLDKLRDWVSYLYHQVQKIPTKSESDFAAKQKQIAKIHAQCKAMNLPLSYANTIAKNQHGIDYLEWLSPAQLRGVIAALAYHQQRRKRK</sequence>
<evidence type="ECO:0000313" key="2">
    <source>
        <dbReference type="Proteomes" id="UP001168167"/>
    </source>
</evidence>
<proteinExistence type="predicted"/>
<dbReference type="InterPro" id="IPR009363">
    <property type="entry name" value="Phage_Mu_Gp16"/>
</dbReference>
<reference evidence="1" key="2">
    <citation type="journal article" date="2023" name="Microbiome">
        <title>Synthase-selected sorting approach identifies a beta-lactone synthase in a nudibranch symbiotic bacterium.</title>
        <authorList>
            <person name="Dzunkova M."/>
            <person name="La Clair J.J."/>
            <person name="Tyml T."/>
            <person name="Doud D."/>
            <person name="Schulz F."/>
            <person name="Piquer-Esteban S."/>
            <person name="Porcel Sanchis D."/>
            <person name="Osborn A."/>
            <person name="Robinson D."/>
            <person name="Louie K.B."/>
            <person name="Bowen B.P."/>
            <person name="Bowers R.M."/>
            <person name="Lee J."/>
            <person name="Arnau V."/>
            <person name="Diaz-Villanueva W."/>
            <person name="Stepanauskas R."/>
            <person name="Gosliner T."/>
            <person name="Date S.V."/>
            <person name="Northen T.R."/>
            <person name="Cheng J.F."/>
            <person name="Burkart M.D."/>
            <person name="Woyke T."/>
        </authorList>
    </citation>
    <scope>NUCLEOTIDE SEQUENCE</scope>
    <source>
        <strain evidence="1">Df01</strain>
    </source>
</reference>
<dbReference type="EMBL" id="JANQAO010000003">
    <property type="protein sequence ID" value="MDM5147828.1"/>
    <property type="molecule type" value="Genomic_DNA"/>
</dbReference>